<keyword evidence="1" id="KW-0732">Signal</keyword>
<accession>A0AAF0CPH1</accession>
<keyword evidence="3" id="KW-1185">Reference proteome</keyword>
<dbReference type="KEGG" id="slom:PXH66_20410"/>
<organism evidence="2 3">
    <name type="scientific">Synoicihabitans lomoniglobus</name>
    <dbReference type="NCBI Taxonomy" id="2909285"/>
    <lineage>
        <taxon>Bacteria</taxon>
        <taxon>Pseudomonadati</taxon>
        <taxon>Verrucomicrobiota</taxon>
        <taxon>Opitutia</taxon>
        <taxon>Opitutales</taxon>
        <taxon>Opitutaceae</taxon>
        <taxon>Synoicihabitans</taxon>
    </lineage>
</organism>
<evidence type="ECO:0000256" key="1">
    <source>
        <dbReference type="SAM" id="SignalP"/>
    </source>
</evidence>
<dbReference type="Pfam" id="PF09982">
    <property type="entry name" value="LpxR"/>
    <property type="match status" value="1"/>
</dbReference>
<name>A0AAF0CPH1_9BACT</name>
<dbReference type="EMBL" id="CP119075">
    <property type="protein sequence ID" value="WED64714.1"/>
    <property type="molecule type" value="Genomic_DNA"/>
</dbReference>
<protein>
    <submittedName>
        <fullName evidence="2">Lipid A deacylase LpxR family protein</fullName>
    </submittedName>
</protein>
<gene>
    <name evidence="2" type="ORF">PXH66_20410</name>
</gene>
<reference evidence="2" key="1">
    <citation type="submission" date="2023-03" db="EMBL/GenBank/DDBJ databases">
        <title>Lomoglobus Profundus gen. nov., sp. nov., a novel member of the phylum Verrucomicrobia, isolated from deep-marine sediment of South China Sea.</title>
        <authorList>
            <person name="Ahmad T."/>
            <person name="Ishaq S.E."/>
            <person name="Wang F."/>
        </authorList>
    </citation>
    <scope>NUCLEOTIDE SEQUENCE</scope>
    <source>
        <strain evidence="2">LMO-M01</strain>
    </source>
</reference>
<evidence type="ECO:0000313" key="3">
    <source>
        <dbReference type="Proteomes" id="UP001218638"/>
    </source>
</evidence>
<dbReference type="Gene3D" id="2.40.128.140">
    <property type="entry name" value="Outer membrane protein"/>
    <property type="match status" value="1"/>
</dbReference>
<dbReference type="InterPro" id="IPR018707">
    <property type="entry name" value="LpxR"/>
</dbReference>
<sequence length="389" mass="43303">MSRFRLTPNFRLLTAALCLASAVSLPAQITAADQGEAVSSTLLRTEDGVPTRLARESPVLILYMENDYFGGTDQHYTNGFKAAWLSPDLTGWGKSGWRQSFLERLPFVNEEKTQKNLGLAVAQHIYTPQDISRSNPDPTDRPYAGWTYFEFSFLAKNDAQADTVAVQIGMVGPHSYAEDIQKWAHGLIDGEIPQGWDYQLHDELGVNIAWERKWRTYARTVTASDRFGLRTNPFTGKSLQDRPHWGIDFVPHLGAVVGNVSTYANVGATTRFGFNLPSDFGVNMIRPAGVASSPIDDLDPRVRGACWSVFLFGGADGRAVARNIFLDGNTFKDSRHVEREPLVYDLSYGLGVARGAFQLTFTKIIRSREFEGQIADNNKFGSLTTSWIF</sequence>
<feature type="chain" id="PRO_5042029163" evidence="1">
    <location>
        <begin position="28"/>
        <end position="389"/>
    </location>
</feature>
<dbReference type="InterPro" id="IPR037107">
    <property type="entry name" value="Put_OMP_sf"/>
</dbReference>
<dbReference type="AlphaFoldDB" id="A0AAF0CPH1"/>
<feature type="signal peptide" evidence="1">
    <location>
        <begin position="1"/>
        <end position="27"/>
    </location>
</feature>
<dbReference type="Proteomes" id="UP001218638">
    <property type="component" value="Chromosome"/>
</dbReference>
<dbReference type="RefSeq" id="WP_330930000.1">
    <property type="nucleotide sequence ID" value="NZ_CP119075.1"/>
</dbReference>
<proteinExistence type="predicted"/>
<evidence type="ECO:0000313" key="2">
    <source>
        <dbReference type="EMBL" id="WED64714.1"/>
    </source>
</evidence>